<dbReference type="InterPro" id="IPR024752">
    <property type="entry name" value="Myb/SANT-like_dom"/>
</dbReference>
<dbReference type="PANTHER" id="PTHR46929">
    <property type="entry name" value="EXPRESSED PROTEIN"/>
    <property type="match status" value="1"/>
</dbReference>
<evidence type="ECO:0000259" key="2">
    <source>
        <dbReference type="Pfam" id="PF12776"/>
    </source>
</evidence>
<feature type="domain" description="Myb/SANT-like" evidence="2">
    <location>
        <begin position="1"/>
        <end position="92"/>
    </location>
</feature>
<feature type="region of interest" description="Disordered" evidence="1">
    <location>
        <begin position="178"/>
        <end position="215"/>
    </location>
</feature>
<dbReference type="Proteomes" id="UP000467840">
    <property type="component" value="Chromosome 16"/>
</dbReference>
<reference evidence="3 4" key="1">
    <citation type="journal article" date="2020" name="Mol. Plant">
        <title>The Chromosome-Based Rubber Tree Genome Provides New Insights into Spurge Genome Evolution and Rubber Biosynthesis.</title>
        <authorList>
            <person name="Liu J."/>
            <person name="Shi C."/>
            <person name="Shi C.C."/>
            <person name="Li W."/>
            <person name="Zhang Q.J."/>
            <person name="Zhang Y."/>
            <person name="Li K."/>
            <person name="Lu H.F."/>
            <person name="Shi C."/>
            <person name="Zhu S.T."/>
            <person name="Xiao Z.Y."/>
            <person name="Nan H."/>
            <person name="Yue Y."/>
            <person name="Zhu X.G."/>
            <person name="Wu Y."/>
            <person name="Hong X.N."/>
            <person name="Fan G.Y."/>
            <person name="Tong Y."/>
            <person name="Zhang D."/>
            <person name="Mao C.L."/>
            <person name="Liu Y.L."/>
            <person name="Hao S.J."/>
            <person name="Liu W.Q."/>
            <person name="Lv M.Q."/>
            <person name="Zhang H.B."/>
            <person name="Liu Y."/>
            <person name="Hu-Tang G.R."/>
            <person name="Wang J.P."/>
            <person name="Wang J.H."/>
            <person name="Sun Y.H."/>
            <person name="Ni S.B."/>
            <person name="Chen W.B."/>
            <person name="Zhang X.C."/>
            <person name="Jiao Y.N."/>
            <person name="Eichler E.E."/>
            <person name="Li G.H."/>
            <person name="Liu X."/>
            <person name="Gao L.Z."/>
        </authorList>
    </citation>
    <scope>NUCLEOTIDE SEQUENCE [LARGE SCALE GENOMIC DNA]</scope>
    <source>
        <strain evidence="4">cv. GT1</strain>
        <tissue evidence="3">Leaf</tissue>
    </source>
</reference>
<accession>A0A6A6LN66</accession>
<evidence type="ECO:0000313" key="3">
    <source>
        <dbReference type="EMBL" id="KAF2302880.1"/>
    </source>
</evidence>
<sequence>MDDILIDAYVHQHQQGFRVNGTFTVTALENIAKEVKQKFPDQPIDKEKVKNRMKHIKRCWFPAYDIFKNGMSGFAWDPISEMFIAEPEVWEQLIKVKPEVAAWMNKPIRNYEKLCLLYGNDRATGKHAETAEMRQRRAREGETNASHVNNIDDVDFLVSENEVTLENFNGPFEEAQNIASEEPIGMERSQSHSQSENSLRNKTAKRSKVDEKLLY</sequence>
<evidence type="ECO:0000313" key="4">
    <source>
        <dbReference type="Proteomes" id="UP000467840"/>
    </source>
</evidence>
<dbReference type="Pfam" id="PF12776">
    <property type="entry name" value="Myb_DNA-bind_3"/>
    <property type="match status" value="1"/>
</dbReference>
<name>A0A6A6LN66_HEVBR</name>
<keyword evidence="4" id="KW-1185">Reference proteome</keyword>
<gene>
    <name evidence="3" type="ORF">GH714_010075</name>
</gene>
<feature type="compositionally biased region" description="Polar residues" evidence="1">
    <location>
        <begin position="191"/>
        <end position="201"/>
    </location>
</feature>
<evidence type="ECO:0000256" key="1">
    <source>
        <dbReference type="SAM" id="MobiDB-lite"/>
    </source>
</evidence>
<proteinExistence type="predicted"/>
<protein>
    <recommendedName>
        <fullName evidence="2">Myb/SANT-like domain-containing protein</fullName>
    </recommendedName>
</protein>
<comment type="caution">
    <text evidence="3">The sequence shown here is derived from an EMBL/GenBank/DDBJ whole genome shotgun (WGS) entry which is preliminary data.</text>
</comment>
<dbReference type="EMBL" id="JAAGAX010000009">
    <property type="protein sequence ID" value="KAF2302880.1"/>
    <property type="molecule type" value="Genomic_DNA"/>
</dbReference>
<dbReference type="PANTHER" id="PTHR46929:SF13">
    <property type="entry name" value="MYB_SANT-LIKE DNA-BINDING DOMAIN PROTEIN"/>
    <property type="match status" value="1"/>
</dbReference>
<organism evidence="3 4">
    <name type="scientific">Hevea brasiliensis</name>
    <name type="common">Para rubber tree</name>
    <name type="synonym">Siphonia brasiliensis</name>
    <dbReference type="NCBI Taxonomy" id="3981"/>
    <lineage>
        <taxon>Eukaryota</taxon>
        <taxon>Viridiplantae</taxon>
        <taxon>Streptophyta</taxon>
        <taxon>Embryophyta</taxon>
        <taxon>Tracheophyta</taxon>
        <taxon>Spermatophyta</taxon>
        <taxon>Magnoliopsida</taxon>
        <taxon>eudicotyledons</taxon>
        <taxon>Gunneridae</taxon>
        <taxon>Pentapetalae</taxon>
        <taxon>rosids</taxon>
        <taxon>fabids</taxon>
        <taxon>Malpighiales</taxon>
        <taxon>Euphorbiaceae</taxon>
        <taxon>Crotonoideae</taxon>
        <taxon>Micrandreae</taxon>
        <taxon>Hevea</taxon>
    </lineage>
</organism>
<dbReference type="AlphaFoldDB" id="A0A6A6LN66"/>